<evidence type="ECO:0000313" key="2">
    <source>
        <dbReference type="Proteomes" id="UP001203036"/>
    </source>
</evidence>
<keyword evidence="2" id="KW-1185">Reference proteome</keyword>
<name>A0ACC5ZS28_9RHOB</name>
<accession>A0ACC5ZS28</accession>
<dbReference type="Proteomes" id="UP001203036">
    <property type="component" value="Unassembled WGS sequence"/>
</dbReference>
<organism evidence="1 2">
    <name type="scientific">Lutimaribacter degradans</name>
    <dbReference type="NCBI Taxonomy" id="2945989"/>
    <lineage>
        <taxon>Bacteria</taxon>
        <taxon>Pseudomonadati</taxon>
        <taxon>Pseudomonadota</taxon>
        <taxon>Alphaproteobacteria</taxon>
        <taxon>Rhodobacterales</taxon>
        <taxon>Roseobacteraceae</taxon>
        <taxon>Lutimaribacter</taxon>
    </lineage>
</organism>
<sequence>MTQTRTNATFAPPVMEARRWLEGVVFPPDRPLINVSQAAPVDPPPAGMRDEMARLVQEDPGTHLYGPVLGLPDLRAELASQFSTSYGGKIGAQNVAITAGCNQAFAATIAALTGEGDEVLLPIPWYFNHKMWLDMAGVRAVPLPCGADMLPDPDHAARLITPRTRAIVLVTPNNPCGVEYPADLVAGFATLARKHGLRLIVDETYRDFHSRSDAPHTLFTDPDWSETVVQLYSFSKSYRLTGHRTGAMIAHPALLAEVEKFLDTVSICAPQLGQRAALWGMRNLGQWLAGERAEILDRRAAIEEGMPRLAERGWQLMGVGAYFAYFHHPFDIASDALAQRLVAEAGVLALPGTMFMPEGNADGASQMRIAFANVDRAGITQLYDRLAGFQP</sequence>
<gene>
    <name evidence="1" type="ORF">M8744_03090</name>
</gene>
<protein>
    <submittedName>
        <fullName evidence="1">Aminotransferase</fullName>
    </submittedName>
</protein>
<dbReference type="EMBL" id="JAMQGO010000001">
    <property type="protein sequence ID" value="MCM2561124.1"/>
    <property type="molecule type" value="Genomic_DNA"/>
</dbReference>
<proteinExistence type="predicted"/>
<reference evidence="1" key="1">
    <citation type="submission" date="2022-06" db="EMBL/GenBank/DDBJ databases">
        <title>Lutimaribacter sp. EGI FJ00013, a novel bacterium isolated from a salt lake sediment enrichment.</title>
        <authorList>
            <person name="Gao L."/>
            <person name="Fang B.-Z."/>
            <person name="Li W.-J."/>
        </authorList>
    </citation>
    <scope>NUCLEOTIDE SEQUENCE</scope>
    <source>
        <strain evidence="1">EGI FJ00013</strain>
    </source>
</reference>
<keyword evidence="1" id="KW-0808">Transferase</keyword>
<keyword evidence="1" id="KW-0032">Aminotransferase</keyword>
<comment type="caution">
    <text evidence="1">The sequence shown here is derived from an EMBL/GenBank/DDBJ whole genome shotgun (WGS) entry which is preliminary data.</text>
</comment>
<evidence type="ECO:0000313" key="1">
    <source>
        <dbReference type="EMBL" id="MCM2561124.1"/>
    </source>
</evidence>